<reference evidence="2 3" key="1">
    <citation type="submission" date="2016-10" db="EMBL/GenBank/DDBJ databases">
        <authorList>
            <person name="de Groot N.N."/>
        </authorList>
    </citation>
    <scope>NUCLEOTIDE SEQUENCE [LARGE SCALE GENOMIC DNA]</scope>
    <source>
        <strain evidence="2 3">HLD2</strain>
    </source>
</reference>
<dbReference type="AlphaFoldDB" id="A0A1G5QNX0"/>
<protein>
    <submittedName>
        <fullName evidence="2">PEP-CTERM protein-sorting domain-containing protein</fullName>
    </submittedName>
</protein>
<proteinExistence type="predicted"/>
<dbReference type="STRING" id="415747.SAMN03097708_02402"/>
<feature type="chain" id="PRO_5011608418" evidence="1">
    <location>
        <begin position="25"/>
        <end position="202"/>
    </location>
</feature>
<accession>A0A1G5QNX0</accession>
<dbReference type="RefSeq" id="WP_092997371.1">
    <property type="nucleotide sequence ID" value="NZ_FMWD01000007.1"/>
</dbReference>
<dbReference type="NCBIfam" id="TIGR02595">
    <property type="entry name" value="PEP_CTERM"/>
    <property type="match status" value="1"/>
</dbReference>
<sequence>MIAKRALLGTTLIAGGFMLSGANAATISCPASIEGNVTNTAACEYSDTANQDFLNTDPITVNQEAFFGFTDWEYADKADINDGISYDTAHDIGFTITGDAQSGSWAIDGTAWNDWDDIMMVFKDGANTTLVGYLLAESATGGTWSSPFEDDPFGVGNTRDVSHISAYVRGDGGVTVPEPGPLALMIGGLVGLGMTRRIRSRS</sequence>
<dbReference type="EMBL" id="FMWD01000007">
    <property type="protein sequence ID" value="SCZ63001.1"/>
    <property type="molecule type" value="Genomic_DNA"/>
</dbReference>
<keyword evidence="3" id="KW-1185">Reference proteome</keyword>
<evidence type="ECO:0000256" key="1">
    <source>
        <dbReference type="SAM" id="SignalP"/>
    </source>
</evidence>
<feature type="signal peptide" evidence="1">
    <location>
        <begin position="1"/>
        <end position="24"/>
    </location>
</feature>
<dbReference type="InterPro" id="IPR013424">
    <property type="entry name" value="Ice-binding_C"/>
</dbReference>
<gene>
    <name evidence="2" type="ORF">SAMN03097708_02402</name>
</gene>
<dbReference type="Proteomes" id="UP000199648">
    <property type="component" value="Unassembled WGS sequence"/>
</dbReference>
<name>A0A1G5QNX0_9GAMM</name>
<organism evidence="2 3">
    <name type="scientific">Thiohalomonas denitrificans</name>
    <dbReference type="NCBI Taxonomy" id="415747"/>
    <lineage>
        <taxon>Bacteria</taxon>
        <taxon>Pseudomonadati</taxon>
        <taxon>Pseudomonadota</taxon>
        <taxon>Gammaproteobacteria</taxon>
        <taxon>Thiohalomonadales</taxon>
        <taxon>Thiohalomonadaceae</taxon>
        <taxon>Thiohalomonas</taxon>
    </lineage>
</organism>
<evidence type="ECO:0000313" key="3">
    <source>
        <dbReference type="Proteomes" id="UP000199648"/>
    </source>
</evidence>
<keyword evidence="1" id="KW-0732">Signal</keyword>
<dbReference type="PROSITE" id="PS51257">
    <property type="entry name" value="PROKAR_LIPOPROTEIN"/>
    <property type="match status" value="1"/>
</dbReference>
<evidence type="ECO:0000313" key="2">
    <source>
        <dbReference type="EMBL" id="SCZ63001.1"/>
    </source>
</evidence>